<dbReference type="Proteomes" id="UP001597181">
    <property type="component" value="Unassembled WGS sequence"/>
</dbReference>
<comment type="caution">
    <text evidence="2">The sequence shown here is derived from an EMBL/GenBank/DDBJ whole genome shotgun (WGS) entry which is preliminary data.</text>
</comment>
<dbReference type="InterPro" id="IPR014914">
    <property type="entry name" value="RES_dom"/>
</dbReference>
<gene>
    <name evidence="2" type="ORF">ACFQ3U_02555</name>
</gene>
<evidence type="ECO:0000313" key="3">
    <source>
        <dbReference type="Proteomes" id="UP001597181"/>
    </source>
</evidence>
<accession>A0ABW3TJH6</accession>
<organism evidence="2 3">
    <name type="scientific">Leucobacter albus</name>
    <dbReference type="NCBI Taxonomy" id="272210"/>
    <lineage>
        <taxon>Bacteria</taxon>
        <taxon>Bacillati</taxon>
        <taxon>Actinomycetota</taxon>
        <taxon>Actinomycetes</taxon>
        <taxon>Micrococcales</taxon>
        <taxon>Microbacteriaceae</taxon>
        <taxon>Leucobacter</taxon>
    </lineage>
</organism>
<dbReference type="RefSeq" id="WP_343959293.1">
    <property type="nucleotide sequence ID" value="NZ_BAAAKZ010000003.1"/>
</dbReference>
<proteinExistence type="predicted"/>
<dbReference type="Pfam" id="PF08808">
    <property type="entry name" value="RES"/>
    <property type="match status" value="1"/>
</dbReference>
<name>A0ABW3TJH6_9MICO</name>
<keyword evidence="3" id="KW-1185">Reference proteome</keyword>
<evidence type="ECO:0000259" key="1">
    <source>
        <dbReference type="Pfam" id="PF08808"/>
    </source>
</evidence>
<protein>
    <submittedName>
        <fullName evidence="2">RES family NAD+ phosphorylase</fullName>
    </submittedName>
</protein>
<dbReference type="EMBL" id="JBHTLY010000001">
    <property type="protein sequence ID" value="MFD1200775.1"/>
    <property type="molecule type" value="Genomic_DNA"/>
</dbReference>
<feature type="domain" description="RES" evidence="1">
    <location>
        <begin position="30"/>
        <end position="156"/>
    </location>
</feature>
<evidence type="ECO:0000313" key="2">
    <source>
        <dbReference type="EMBL" id="MFD1200775.1"/>
    </source>
</evidence>
<reference evidence="3" key="1">
    <citation type="journal article" date="2019" name="Int. J. Syst. Evol. Microbiol.">
        <title>The Global Catalogue of Microorganisms (GCM) 10K type strain sequencing project: providing services to taxonomists for standard genome sequencing and annotation.</title>
        <authorList>
            <consortium name="The Broad Institute Genomics Platform"/>
            <consortium name="The Broad Institute Genome Sequencing Center for Infectious Disease"/>
            <person name="Wu L."/>
            <person name="Ma J."/>
        </authorList>
    </citation>
    <scope>NUCLEOTIDE SEQUENCE [LARGE SCALE GENOMIC DNA]</scope>
    <source>
        <strain evidence="3">CCUG 50213</strain>
    </source>
</reference>
<sequence length="189" mass="20796">MTEQLRLFRCYPRVAGARPGKPGHWSFVPRPQFHGRWDNADLYDSWYFSRSAVGAIAESFYNKRRWIPEVFLAPSGEPRAIAEFRFTGLPLVDLDDAAALSALRVRPSEVVVHNLGVTQGIARRVFASHASEHGGLSWWSSQLPSATSVMLWGADAAPPSGLELVGIQSLGVEHPAVIEAATVLYREVG</sequence>